<feature type="domain" description="Putative mucin/carbohydrate-binding" evidence="1">
    <location>
        <begin position="533"/>
        <end position="627"/>
    </location>
</feature>
<accession>A0A3E2VG09</accession>
<feature type="domain" description="Pesticidal crystal protein Cry1Aa" evidence="2">
    <location>
        <begin position="40"/>
        <end position="97"/>
    </location>
</feature>
<evidence type="ECO:0000313" key="3">
    <source>
        <dbReference type="EMBL" id="RGC09504.1"/>
    </source>
</evidence>
<feature type="domain" description="Putative mucin/carbohydrate-binding" evidence="1">
    <location>
        <begin position="436"/>
        <end position="509"/>
    </location>
</feature>
<dbReference type="InterPro" id="IPR054544">
    <property type="entry name" value="Pest_crys_Cry1Aa_dom-IV"/>
</dbReference>
<feature type="domain" description="Putative mucin/carbohydrate-binding" evidence="1">
    <location>
        <begin position="718"/>
        <end position="826"/>
    </location>
</feature>
<comment type="caution">
    <text evidence="3">The sequence shown here is derived from an EMBL/GenBank/DDBJ whole genome shotgun (WGS) entry which is preliminary data.</text>
</comment>
<dbReference type="OrthoDB" id="2392728at2"/>
<dbReference type="InterPro" id="IPR004954">
    <property type="entry name" value="Mucin-bd"/>
</dbReference>
<feature type="domain" description="Putative mucin/carbohydrate-binding" evidence="1">
    <location>
        <begin position="129"/>
        <end position="204"/>
    </location>
</feature>
<dbReference type="Pfam" id="PF03272">
    <property type="entry name" value="Mucin_bdg"/>
    <property type="match status" value="6"/>
</dbReference>
<dbReference type="RefSeq" id="WP_117444887.1">
    <property type="nucleotide sequence ID" value="NZ_JAHOLM010000026.1"/>
</dbReference>
<organism evidence="3 4">
    <name type="scientific">Clostridium innocuum</name>
    <dbReference type="NCBI Taxonomy" id="1522"/>
    <lineage>
        <taxon>Bacteria</taxon>
        <taxon>Bacillati</taxon>
        <taxon>Bacillota</taxon>
        <taxon>Clostridia</taxon>
        <taxon>Eubacteriales</taxon>
        <taxon>Clostridiaceae</taxon>
        <taxon>Clostridium</taxon>
    </lineage>
</organism>
<feature type="domain" description="Putative mucin/carbohydrate-binding" evidence="1">
    <location>
        <begin position="842"/>
        <end position="956"/>
    </location>
</feature>
<dbReference type="Proteomes" id="UP000260025">
    <property type="component" value="Unassembled WGS sequence"/>
</dbReference>
<feature type="domain" description="Putative mucin/carbohydrate-binding" evidence="1">
    <location>
        <begin position="225"/>
        <end position="333"/>
    </location>
</feature>
<sequence>MKGNKVFTLVCLSSLIMGNIPYQPIHATTSTTDVKEEQSTSVARKEVLSLFKDQTCTRLADGITQENIDQARAKVETVNQAEKERLTALITKANAMLQQFNLNGLYGTFTQLYFYSDGSYSARLVTKGGVPHSYIKDSYASIKIDDANKENVYTKDYVGNVSQQATTETLDLKEGYYLTITIKEPWRFSTNHNDELKQNDTNPYKYVVRNGKLERIDDKNSVLHLLGLGNNEYASLRVDYNSMKMRLTTRNVTPHSYFSGSYEKIEVLDTTNVVVYTKDFNGKQRLEAGIEDIPFAVGYKIRLSGSEQDFRVKAYQDDNTPQSLQLSKNKATLKIGASGLELMKSQNGSDLESEVISLFTDGSLTRLVPDMTQEKINTVKKKVEASNEADKEQMLSTVSKASNLLQQFNLNGLYGTFSQLYFNCDGSYSARLVTGAGQPHSYIAKDYATITVKDTTGKSVFEKKYVGNVSEKAATQSIELKEGYTLTIVMQEPSRFSTNHNDELKQNNSNPYTYVVRNGKLERIDNKNRIFHFTGLGDREYATLKVDYNSMTLALNAKKVIPHSYFKGSYEKLEVLNEVNEVVYTKDFEGSKTLIPETKKVAFKTGYKIRLTGAEQNVRIKVYDEGNKPVSLSLAKNKTSIKLGANGLEVMKSQNGSDLESEVIDLFTDTTCTKLAENVTQEKIDALVKKVNESKETNNKYMSSLLSEASNLLQQFTLQGLSDTTFAQLFFYNDGSNSARLVTKNRMPHSYIKNEYAKITVQDTKGKTTYAKSYIGNVSQKAETETFDLKEGYRLIIEKQEPSRFTTNHNDELKQNNTNPFTYIVRNSKLERVDAKNRTMRFSGLGNGEYASLKVDYNSMDIKLTTKNTAPHVYFSGSYEKVEILDLKGNVVYSKDFIGNKKLDVKTDETPFKIGYKIRLTGAEHFRVKTYDDEKKLVDLNLSNKKMEVRITSDGLDIVFATTDSMTAILKANVEKRLTNTELDVFAKKDADHKKFLDWLYKNPEAMRLYLDGGNAASSKQTGMSSYQFKDTTFNVKNEMESLEIWYQIWKKHESSHQGTNLKIAIATSLEFNKGVYAWYNVKSQIDPMKRYENLARAEAEGILFEDFAGLTIREMRNVVNAKISDEDMIWLRNYMKENKQDMINRNDITKGYSLIKYVATNPDTGASVQGPNFYGSNPTIKEVIKYGGVCGAMSKLSSVLAQSYGIPTFPIGQPGHCAYIYLDAKHNYQLGYDVFGWKGCGNANSTLPYIMINNYFSGHIDAYNASEYDRHQASVTSSDELKLKYLNSSLEKEPLNYKSWEDKLILLSSMDKDAHSKAVKEMQEVFKDYPVIVKNLENK</sequence>
<dbReference type="Pfam" id="PF18449">
    <property type="entry name" value="Endotoxin_C2"/>
    <property type="match status" value="1"/>
</dbReference>
<gene>
    <name evidence="3" type="ORF">DXA38_21020</name>
</gene>
<dbReference type="EMBL" id="QVEV01000057">
    <property type="protein sequence ID" value="RGC09504.1"/>
    <property type="molecule type" value="Genomic_DNA"/>
</dbReference>
<evidence type="ECO:0000259" key="1">
    <source>
        <dbReference type="Pfam" id="PF03272"/>
    </source>
</evidence>
<evidence type="ECO:0000313" key="4">
    <source>
        <dbReference type="Proteomes" id="UP000260025"/>
    </source>
</evidence>
<protein>
    <submittedName>
        <fullName evidence="3">Uncharacterized protein</fullName>
    </submittedName>
</protein>
<evidence type="ECO:0000259" key="2">
    <source>
        <dbReference type="Pfam" id="PF18449"/>
    </source>
</evidence>
<proteinExistence type="predicted"/>
<name>A0A3E2VG09_CLOIN</name>
<reference evidence="3 4" key="1">
    <citation type="submission" date="2018-08" db="EMBL/GenBank/DDBJ databases">
        <title>A genome reference for cultivated species of the human gut microbiota.</title>
        <authorList>
            <person name="Zou Y."/>
            <person name="Xue W."/>
            <person name="Luo G."/>
        </authorList>
    </citation>
    <scope>NUCLEOTIDE SEQUENCE [LARGE SCALE GENOMIC DNA]</scope>
    <source>
        <strain evidence="3 4">OF01-2LB</strain>
    </source>
</reference>